<reference evidence="1 2" key="1">
    <citation type="submission" date="2020-08" db="EMBL/GenBank/DDBJ databases">
        <title>Genomic Encyclopedia of Type Strains, Phase IV (KMG-IV): sequencing the most valuable type-strain genomes for metagenomic binning, comparative biology and taxonomic classification.</title>
        <authorList>
            <person name="Goeker M."/>
        </authorList>
    </citation>
    <scope>NUCLEOTIDE SEQUENCE [LARGE SCALE GENOMIC DNA]</scope>
    <source>
        <strain evidence="1 2">DSM 22548</strain>
    </source>
</reference>
<proteinExistence type="predicted"/>
<name>A0A7W5YG98_9BACT</name>
<dbReference type="AlphaFoldDB" id="A0A7W5YG98"/>
<sequence length="201" mass="23685">MQRFIYYLQRIGVWCRRVRQRRGYNIHSPFAFQLVKGVIYQRGCYYAYEELHQTRKGQALPERDDRLIFRLANDNQPRTALFVGPDTLDEQRYVAAACQKCTCHCATTSEEALQQAHQMGHIDFLFLNTSDPIAPLLDALLSYAGPRALFITYGIHRSRATLQAWREWIKKESVRVTFDLYWLGLAYFEARLNKQDYTINY</sequence>
<accession>A0A7W5YG98</accession>
<evidence type="ECO:0000313" key="1">
    <source>
        <dbReference type="EMBL" id="MBB3702881.1"/>
    </source>
</evidence>
<protein>
    <submittedName>
        <fullName evidence="1">Uncharacterized protein</fullName>
    </submittedName>
</protein>
<evidence type="ECO:0000313" key="2">
    <source>
        <dbReference type="Proteomes" id="UP000541425"/>
    </source>
</evidence>
<dbReference type="EMBL" id="JACICA010000006">
    <property type="protein sequence ID" value="MBB3702881.1"/>
    <property type="molecule type" value="Genomic_DNA"/>
</dbReference>
<dbReference type="Proteomes" id="UP000541425">
    <property type="component" value="Unassembled WGS sequence"/>
</dbReference>
<dbReference type="RefSeq" id="WP_183696598.1">
    <property type="nucleotide sequence ID" value="NZ_JACICA010000006.1"/>
</dbReference>
<organism evidence="1 2">
    <name type="scientific">Alloprevotella rava</name>
    <dbReference type="NCBI Taxonomy" id="671218"/>
    <lineage>
        <taxon>Bacteria</taxon>
        <taxon>Pseudomonadati</taxon>
        <taxon>Bacteroidota</taxon>
        <taxon>Bacteroidia</taxon>
        <taxon>Bacteroidales</taxon>
        <taxon>Prevotellaceae</taxon>
        <taxon>Alloprevotella</taxon>
    </lineage>
</organism>
<gene>
    <name evidence="1" type="ORF">FHS60_001354</name>
</gene>
<comment type="caution">
    <text evidence="1">The sequence shown here is derived from an EMBL/GenBank/DDBJ whole genome shotgun (WGS) entry which is preliminary data.</text>
</comment>